<sequence>MGSQLPGIGFLRSSFRCRQREFLVNRNLPVMYGGSSLLALLHGLTVEQQQTDFQISCYGINSTGILS</sequence>
<evidence type="ECO:0000313" key="1">
    <source>
        <dbReference type="EMBL" id="KAH3727954.1"/>
    </source>
</evidence>
<keyword evidence="2" id="KW-1185">Reference proteome</keyword>
<dbReference type="AlphaFoldDB" id="A0A9D4CM95"/>
<organism evidence="1 2">
    <name type="scientific">Dreissena polymorpha</name>
    <name type="common">Zebra mussel</name>
    <name type="synonym">Mytilus polymorpha</name>
    <dbReference type="NCBI Taxonomy" id="45954"/>
    <lineage>
        <taxon>Eukaryota</taxon>
        <taxon>Metazoa</taxon>
        <taxon>Spiralia</taxon>
        <taxon>Lophotrochozoa</taxon>
        <taxon>Mollusca</taxon>
        <taxon>Bivalvia</taxon>
        <taxon>Autobranchia</taxon>
        <taxon>Heteroconchia</taxon>
        <taxon>Euheterodonta</taxon>
        <taxon>Imparidentia</taxon>
        <taxon>Neoheterodontei</taxon>
        <taxon>Myida</taxon>
        <taxon>Dreissenoidea</taxon>
        <taxon>Dreissenidae</taxon>
        <taxon>Dreissena</taxon>
    </lineage>
</organism>
<gene>
    <name evidence="1" type="ORF">DPMN_053900</name>
</gene>
<protein>
    <submittedName>
        <fullName evidence="1">Uncharacterized protein</fullName>
    </submittedName>
</protein>
<name>A0A9D4CM95_DREPO</name>
<evidence type="ECO:0000313" key="2">
    <source>
        <dbReference type="Proteomes" id="UP000828390"/>
    </source>
</evidence>
<comment type="caution">
    <text evidence="1">The sequence shown here is derived from an EMBL/GenBank/DDBJ whole genome shotgun (WGS) entry which is preliminary data.</text>
</comment>
<accession>A0A9D4CM95</accession>
<reference evidence="1" key="1">
    <citation type="journal article" date="2019" name="bioRxiv">
        <title>The Genome of the Zebra Mussel, Dreissena polymorpha: A Resource for Invasive Species Research.</title>
        <authorList>
            <person name="McCartney M.A."/>
            <person name="Auch B."/>
            <person name="Kono T."/>
            <person name="Mallez S."/>
            <person name="Zhang Y."/>
            <person name="Obille A."/>
            <person name="Becker A."/>
            <person name="Abrahante J.E."/>
            <person name="Garbe J."/>
            <person name="Badalamenti J.P."/>
            <person name="Herman A."/>
            <person name="Mangelson H."/>
            <person name="Liachko I."/>
            <person name="Sullivan S."/>
            <person name="Sone E.D."/>
            <person name="Koren S."/>
            <person name="Silverstein K.A.T."/>
            <person name="Beckman K.B."/>
            <person name="Gohl D.M."/>
        </authorList>
    </citation>
    <scope>NUCLEOTIDE SEQUENCE</scope>
    <source>
        <strain evidence="1">Duluth1</strain>
        <tissue evidence="1">Whole animal</tissue>
    </source>
</reference>
<dbReference type="EMBL" id="JAIWYP010000012">
    <property type="protein sequence ID" value="KAH3727954.1"/>
    <property type="molecule type" value="Genomic_DNA"/>
</dbReference>
<proteinExistence type="predicted"/>
<dbReference type="Proteomes" id="UP000828390">
    <property type="component" value="Unassembled WGS sequence"/>
</dbReference>
<reference evidence="1" key="2">
    <citation type="submission" date="2020-11" db="EMBL/GenBank/DDBJ databases">
        <authorList>
            <person name="McCartney M.A."/>
            <person name="Auch B."/>
            <person name="Kono T."/>
            <person name="Mallez S."/>
            <person name="Becker A."/>
            <person name="Gohl D.M."/>
            <person name="Silverstein K.A.T."/>
            <person name="Koren S."/>
            <person name="Bechman K.B."/>
            <person name="Herman A."/>
            <person name="Abrahante J.E."/>
            <person name="Garbe J."/>
        </authorList>
    </citation>
    <scope>NUCLEOTIDE SEQUENCE</scope>
    <source>
        <strain evidence="1">Duluth1</strain>
        <tissue evidence="1">Whole animal</tissue>
    </source>
</reference>